<sequence>MPTDMELKLAKNLENDINCGNSNTFGLQEMLLDNDEFNDEFEEFCKADNPILFNKLDLNISLSLKQSKLQLASGKILKEDLILGLKEIHTQRKKQKNSTSR</sequence>
<accession>A0A2I1GWX7</accession>
<evidence type="ECO:0000313" key="1">
    <source>
        <dbReference type="EMBL" id="PKY51143.1"/>
    </source>
</evidence>
<evidence type="ECO:0000313" key="2">
    <source>
        <dbReference type="Proteomes" id="UP000234323"/>
    </source>
</evidence>
<reference evidence="1 2" key="1">
    <citation type="submission" date="2015-10" db="EMBL/GenBank/DDBJ databases">
        <title>Genome analyses suggest a sexual origin of heterokaryosis in a supposedly ancient asexual fungus.</title>
        <authorList>
            <person name="Ropars J."/>
            <person name="Sedzielewska K."/>
            <person name="Noel J."/>
            <person name="Charron P."/>
            <person name="Farinelli L."/>
            <person name="Marton T."/>
            <person name="Kruger M."/>
            <person name="Pelin A."/>
            <person name="Brachmann A."/>
            <person name="Corradi N."/>
        </authorList>
    </citation>
    <scope>NUCLEOTIDE SEQUENCE [LARGE SCALE GENOMIC DNA]</scope>
    <source>
        <strain evidence="1 2">A4</strain>
    </source>
</reference>
<gene>
    <name evidence="1" type="ORF">RhiirA4_467998</name>
</gene>
<name>A0A2I1GWX7_9GLOM</name>
<proteinExistence type="predicted"/>
<organism evidence="1 2">
    <name type="scientific">Rhizophagus irregularis</name>
    <dbReference type="NCBI Taxonomy" id="588596"/>
    <lineage>
        <taxon>Eukaryota</taxon>
        <taxon>Fungi</taxon>
        <taxon>Fungi incertae sedis</taxon>
        <taxon>Mucoromycota</taxon>
        <taxon>Glomeromycotina</taxon>
        <taxon>Glomeromycetes</taxon>
        <taxon>Glomerales</taxon>
        <taxon>Glomeraceae</taxon>
        <taxon>Rhizophagus</taxon>
    </lineage>
</organism>
<protein>
    <submittedName>
        <fullName evidence="1">Uncharacterized protein</fullName>
    </submittedName>
</protein>
<dbReference type="VEuPathDB" id="FungiDB:RhiirFUN_019426"/>
<dbReference type="Proteomes" id="UP000234323">
    <property type="component" value="Unassembled WGS sequence"/>
</dbReference>
<keyword evidence="2" id="KW-1185">Reference proteome</keyword>
<dbReference type="EMBL" id="LLXI01000971">
    <property type="protein sequence ID" value="PKY51143.1"/>
    <property type="molecule type" value="Genomic_DNA"/>
</dbReference>
<comment type="caution">
    <text evidence="1">The sequence shown here is derived from an EMBL/GenBank/DDBJ whole genome shotgun (WGS) entry which is preliminary data.</text>
</comment>
<dbReference type="AlphaFoldDB" id="A0A2I1GWX7"/>